<organism evidence="2 3">
    <name type="scientific">Geodermatophilus siccatus</name>
    <dbReference type="NCBI Taxonomy" id="1137991"/>
    <lineage>
        <taxon>Bacteria</taxon>
        <taxon>Bacillati</taxon>
        <taxon>Actinomycetota</taxon>
        <taxon>Actinomycetes</taxon>
        <taxon>Geodermatophilales</taxon>
        <taxon>Geodermatophilaceae</taxon>
        <taxon>Geodermatophilus</taxon>
    </lineage>
</organism>
<sequence>MVRWRATTLRAWRGLREFLAVQVELHERAALRDRPWEEDFLHWAGGGRELHGRLVPPPGRGRGTTRSGWCPGAVPSRGA</sequence>
<dbReference type="EMBL" id="FNHE01000002">
    <property type="protein sequence ID" value="SDL85909.1"/>
    <property type="molecule type" value="Genomic_DNA"/>
</dbReference>
<dbReference type="AlphaFoldDB" id="A0A1G9NHJ6"/>
<feature type="region of interest" description="Disordered" evidence="1">
    <location>
        <begin position="51"/>
        <end position="79"/>
    </location>
</feature>
<evidence type="ECO:0000256" key="1">
    <source>
        <dbReference type="SAM" id="MobiDB-lite"/>
    </source>
</evidence>
<reference evidence="3" key="1">
    <citation type="submission" date="2016-10" db="EMBL/GenBank/DDBJ databases">
        <authorList>
            <person name="Varghese N."/>
            <person name="Submissions S."/>
        </authorList>
    </citation>
    <scope>NUCLEOTIDE SEQUENCE [LARGE SCALE GENOMIC DNA]</scope>
    <source>
        <strain evidence="3">DSM 45419</strain>
    </source>
</reference>
<evidence type="ECO:0000313" key="2">
    <source>
        <dbReference type="EMBL" id="SDL85909.1"/>
    </source>
</evidence>
<name>A0A1G9NHJ6_9ACTN</name>
<gene>
    <name evidence="2" type="ORF">SAMN05660642_01040</name>
</gene>
<evidence type="ECO:0000313" key="3">
    <source>
        <dbReference type="Proteomes" id="UP000198680"/>
    </source>
</evidence>
<dbReference type="Proteomes" id="UP000198680">
    <property type="component" value="Unassembled WGS sequence"/>
</dbReference>
<keyword evidence="3" id="KW-1185">Reference proteome</keyword>
<dbReference type="OrthoDB" id="4773961at2"/>
<accession>A0A1G9NHJ6</accession>
<protein>
    <submittedName>
        <fullName evidence="2">Uncharacterized protein</fullName>
    </submittedName>
</protein>
<dbReference type="RefSeq" id="WP_091214686.1">
    <property type="nucleotide sequence ID" value="NZ_FNHE01000002.1"/>
</dbReference>
<proteinExistence type="predicted"/>